<accession>A0A844G2Z0</accession>
<gene>
    <name evidence="1" type="ORF">FYJ85_13785</name>
</gene>
<dbReference type="AlphaFoldDB" id="A0A844G2Z0"/>
<protein>
    <submittedName>
        <fullName evidence="1">Uncharacterized protein</fullName>
    </submittedName>
</protein>
<reference evidence="1 2" key="1">
    <citation type="submission" date="2019-08" db="EMBL/GenBank/DDBJ databases">
        <title>In-depth cultivation of the pig gut microbiome towards novel bacterial diversity and tailored functional studies.</title>
        <authorList>
            <person name="Wylensek D."/>
            <person name="Hitch T.C.A."/>
            <person name="Clavel T."/>
        </authorList>
    </citation>
    <scope>NUCLEOTIDE SEQUENCE [LARGE SCALE GENOMIC DNA]</scope>
    <source>
        <strain evidence="1 2">BBE-744-WT-12</strain>
    </source>
</reference>
<evidence type="ECO:0000313" key="2">
    <source>
        <dbReference type="Proteomes" id="UP000435649"/>
    </source>
</evidence>
<keyword evidence="2" id="KW-1185">Reference proteome</keyword>
<dbReference type="EMBL" id="VUNS01000015">
    <property type="protein sequence ID" value="MST98110.1"/>
    <property type="molecule type" value="Genomic_DNA"/>
</dbReference>
<evidence type="ECO:0000313" key="1">
    <source>
        <dbReference type="EMBL" id="MST98110.1"/>
    </source>
</evidence>
<sequence length="249" mass="28350">MPRFNRILSLRLKPDGENLLWNSMEEVFAGWRNYGGSKLLPAPQSAWPKGLWPPHPEPDQLPGTHEFRGKGLLLRMPDSPHYGIRFERLVMLAESEPEIIFQDTMINVSDRPQRWAIREIIQFRNGGEVMIPDGRDGAVPEIRGGESFRPGRETGRIKLAARRERAKAFISSPAGGIGCRLGGVTAWHTLSPEQPVLPRPAGEAPFSIYYCRKYFEVEMVGPEWTLSRGESKTLVHRRRLERQDLIFSP</sequence>
<name>A0A844G2Z0_9BACT</name>
<comment type="caution">
    <text evidence="1">The sequence shown here is derived from an EMBL/GenBank/DDBJ whole genome shotgun (WGS) entry which is preliminary data.</text>
</comment>
<dbReference type="Proteomes" id="UP000435649">
    <property type="component" value="Unassembled WGS sequence"/>
</dbReference>
<organism evidence="1 2">
    <name type="scientific">Victivallis lenta</name>
    <dbReference type="NCBI Taxonomy" id="2606640"/>
    <lineage>
        <taxon>Bacteria</taxon>
        <taxon>Pseudomonadati</taxon>
        <taxon>Lentisphaerota</taxon>
        <taxon>Lentisphaeria</taxon>
        <taxon>Victivallales</taxon>
        <taxon>Victivallaceae</taxon>
        <taxon>Victivallis</taxon>
    </lineage>
</organism>
<proteinExistence type="predicted"/>